<dbReference type="AlphaFoldDB" id="A0A1C7PDU3"/>
<dbReference type="RefSeq" id="WP_067777629.1">
    <property type="nucleotide sequence ID" value="NZ_LIGX01000040.1"/>
</dbReference>
<keyword evidence="1" id="KW-0472">Membrane</keyword>
<dbReference type="EMBL" id="LT629973">
    <property type="protein sequence ID" value="SEH99222.1"/>
    <property type="molecule type" value="Genomic_DNA"/>
</dbReference>
<dbReference type="STRING" id="1679444.PYTT_2371"/>
<keyword evidence="3" id="KW-1185">Reference proteome</keyword>
<evidence type="ECO:0000313" key="2">
    <source>
        <dbReference type="EMBL" id="SEH99222.1"/>
    </source>
</evidence>
<gene>
    <name evidence="2" type="ORF">PYTT_2371</name>
</gene>
<organism evidence="2 3">
    <name type="scientific">Akkermansia glycaniphila</name>
    <dbReference type="NCBI Taxonomy" id="1679444"/>
    <lineage>
        <taxon>Bacteria</taxon>
        <taxon>Pseudomonadati</taxon>
        <taxon>Verrucomicrobiota</taxon>
        <taxon>Verrucomicrobiia</taxon>
        <taxon>Verrucomicrobiales</taxon>
        <taxon>Akkermansiaceae</taxon>
        <taxon>Akkermansia</taxon>
    </lineage>
</organism>
<evidence type="ECO:0000256" key="1">
    <source>
        <dbReference type="SAM" id="Phobius"/>
    </source>
</evidence>
<accession>A0A1C7PDU3</accession>
<dbReference type="Proteomes" id="UP000176204">
    <property type="component" value="Chromosome I"/>
</dbReference>
<name>A0A1C7PDU3_9BACT</name>
<protein>
    <submittedName>
        <fullName evidence="2">Uncharacterized protein</fullName>
    </submittedName>
</protein>
<reference evidence="3" key="1">
    <citation type="submission" date="2016-09" db="EMBL/GenBank/DDBJ databases">
        <authorList>
            <person name="Koehorst J."/>
        </authorList>
    </citation>
    <scope>NUCLEOTIDE SEQUENCE [LARGE SCALE GENOMIC DNA]</scope>
</reference>
<keyword evidence="1" id="KW-0812">Transmembrane</keyword>
<keyword evidence="1" id="KW-1133">Transmembrane helix</keyword>
<dbReference type="KEGG" id="agl:PYTT_2371"/>
<sequence>MSDSPHTEELYREYRQKVLQGDEAGALAAIRRILQADPHDKTAARDLQRRLRNHLSRETPVINDLMQRGDMSALQTNLARLLELATEKELHAALPEYADWQKALARWQHECDEAELAELIGCIGSTATEEQEADLLRNIETLTSAKRLNLTAPQQQSLAALKTTIRQAQEKRDREQYAATEIERLGSMLENMEASGDGELEEKKASFLHARIDKLRKQLTLLRRADIGIPEDMGERAEAAISRWNRAKATVSRKRRLALRFTLSLAGGFLLCGGIYYYLDSKASNIAGRLKDLMEHQQLSEAESLAGTVHENSILPSFGGLGNQLDNLQRWSSNIRLLARSIDNALNQLDANPDIFALWDPSERLAFGDSINRLPLEYRTRRMEQWANITRTYEQMLTNRRNHILSQISADSIPMPELTGNFDTDAQKLSEQQQKLEQNKQLFTANQRELGLSIDILQPINDRLSDINSILHSIEQARSVEAQLREARTLETFKAYLQLLSPAKYQPVQNALAMSGKLPDYDKIVALVQFSGDNTYAERIERSKQIHLNGQPTFTPEQPITQQQLEIIAELFRNQNFKKPYYRIRTQSGQYYLAEMRPSARDGEYIVERSPIDPRFSALSNNTATIPANQIASIDTIDLTDFFQAAGLKEPDFAYGKANLLRILGRIIDYDRPECPALAKAYFYGKILDFIEAYPHPEIPGACFSDTFERDKASFHHHLRDNVVELNAACWLATNPTTLKEEQQWADWFKRHKNPPYEQEVKNRLTAHDKRKPSYVGFIDHTGAPVFLHALPPDKPIWYISKNDYSLQLMNNEKSFENAAYLSPLISFL</sequence>
<feature type="transmembrane region" description="Helical" evidence="1">
    <location>
        <begin position="257"/>
        <end position="279"/>
    </location>
</feature>
<proteinExistence type="predicted"/>
<evidence type="ECO:0000313" key="3">
    <source>
        <dbReference type="Proteomes" id="UP000176204"/>
    </source>
</evidence>